<evidence type="ECO:0000256" key="3">
    <source>
        <dbReference type="ARBA" id="ARBA00023272"/>
    </source>
</evidence>
<feature type="compositionally biased region" description="Polar residues" evidence="5">
    <location>
        <begin position="172"/>
        <end position="183"/>
    </location>
</feature>
<dbReference type="PANTHER" id="PTHR10358:SF6">
    <property type="entry name" value="ENDOSULFINE, ISOFORM A"/>
    <property type="match status" value="1"/>
</dbReference>
<evidence type="ECO:0000313" key="6">
    <source>
        <dbReference type="EMBL" id="CAL5130549.1"/>
    </source>
</evidence>
<dbReference type="GO" id="GO:0004864">
    <property type="term" value="F:protein phosphatase inhibitor activity"/>
    <property type="evidence" value="ECO:0007669"/>
    <property type="project" value="UniProtKB-KW"/>
</dbReference>
<keyword evidence="4" id="KW-0131">Cell cycle</keyword>
<gene>
    <name evidence="6" type="ORF">CDAUBV1_LOCUS2610</name>
</gene>
<organism evidence="6 7">
    <name type="scientific">Calicophoron daubneyi</name>
    <name type="common">Rumen fluke</name>
    <name type="synonym">Paramphistomum daubneyi</name>
    <dbReference type="NCBI Taxonomy" id="300641"/>
    <lineage>
        <taxon>Eukaryota</taxon>
        <taxon>Metazoa</taxon>
        <taxon>Spiralia</taxon>
        <taxon>Lophotrochozoa</taxon>
        <taxon>Platyhelminthes</taxon>
        <taxon>Trematoda</taxon>
        <taxon>Digenea</taxon>
        <taxon>Plagiorchiida</taxon>
        <taxon>Pronocephalata</taxon>
        <taxon>Paramphistomoidea</taxon>
        <taxon>Paramphistomidae</taxon>
        <taxon>Calicophoron</taxon>
    </lineage>
</organism>
<dbReference type="InterPro" id="IPR006760">
    <property type="entry name" value="Endosulphine"/>
</dbReference>
<comment type="function">
    <text evidence="4">Protein phosphatase inhibitor that specifically inhibits protein phosphatase 2A (PP2A) during mitosis.</text>
</comment>
<proteinExistence type="inferred from homology"/>
<comment type="caution">
    <text evidence="6">The sequence shown here is derived from an EMBL/GenBank/DDBJ whole genome shotgun (WGS) entry which is preliminary data.</text>
</comment>
<evidence type="ECO:0000313" key="7">
    <source>
        <dbReference type="Proteomes" id="UP001497525"/>
    </source>
</evidence>
<dbReference type="GO" id="GO:0005737">
    <property type="term" value="C:cytoplasm"/>
    <property type="evidence" value="ECO:0007669"/>
    <property type="project" value="UniProtKB-SubCell"/>
</dbReference>
<dbReference type="EMBL" id="CAXLJL010000068">
    <property type="protein sequence ID" value="CAL5130549.1"/>
    <property type="molecule type" value="Genomic_DNA"/>
</dbReference>
<dbReference type="PANTHER" id="PTHR10358">
    <property type="entry name" value="ENDOSULFINE"/>
    <property type="match status" value="1"/>
</dbReference>
<evidence type="ECO:0000256" key="1">
    <source>
        <dbReference type="ARBA" id="ARBA00010520"/>
    </source>
</evidence>
<evidence type="ECO:0008006" key="8">
    <source>
        <dbReference type="Google" id="ProtNLM"/>
    </source>
</evidence>
<dbReference type="Proteomes" id="UP001497525">
    <property type="component" value="Unassembled WGS sequence"/>
</dbReference>
<feature type="region of interest" description="Disordered" evidence="5">
    <location>
        <begin position="1"/>
        <end position="58"/>
    </location>
</feature>
<comment type="subcellular location">
    <subcellularLocation>
        <location evidence="4">Cytoplasm</location>
    </subcellularLocation>
</comment>
<reference evidence="6" key="1">
    <citation type="submission" date="2024-06" db="EMBL/GenBank/DDBJ databases">
        <authorList>
            <person name="Liu X."/>
            <person name="Lenzi L."/>
            <person name="Haldenby T S."/>
            <person name="Uol C."/>
        </authorList>
    </citation>
    <scope>NUCLEOTIDE SEQUENCE</scope>
</reference>
<keyword evidence="3 4" id="KW-0650">Protein phosphatase inhibitor</keyword>
<feature type="region of interest" description="Disordered" evidence="5">
    <location>
        <begin position="115"/>
        <end position="145"/>
    </location>
</feature>
<dbReference type="AlphaFoldDB" id="A0AAV2T379"/>
<feature type="region of interest" description="Disordered" evidence="5">
    <location>
        <begin position="157"/>
        <end position="183"/>
    </location>
</feature>
<sequence>MNSDPSSQTSGTSLYHTESGHHVKSSGNSDSSQLMAELKISASSKSTVSIEEEEESKLKAKYPGLSRKGVGSLILQKRLNRGHKFFDSGDYNMAKAKMLQQKTHVLPPQTEEAILHESTGETMATPDSVPAVRKKSMVPPSSGEPIINPVAVAACKSPSSPTHVDTFPETDIQASTQLANESS</sequence>
<evidence type="ECO:0000256" key="5">
    <source>
        <dbReference type="SAM" id="MobiDB-lite"/>
    </source>
</evidence>
<keyword evidence="4" id="KW-0132">Cell division</keyword>
<keyword evidence="4" id="KW-0963">Cytoplasm</keyword>
<dbReference type="GO" id="GO:0051301">
    <property type="term" value="P:cell division"/>
    <property type="evidence" value="ECO:0007669"/>
    <property type="project" value="UniProtKB-KW"/>
</dbReference>
<feature type="compositionally biased region" description="Polar residues" evidence="5">
    <location>
        <begin position="25"/>
        <end position="34"/>
    </location>
</feature>
<protein>
    <recommendedName>
        <fullName evidence="8">Alpha-endosulfine</fullName>
    </recommendedName>
</protein>
<feature type="compositionally biased region" description="Polar residues" evidence="5">
    <location>
        <begin position="1"/>
        <end position="16"/>
    </location>
</feature>
<evidence type="ECO:0000256" key="4">
    <source>
        <dbReference type="RuleBase" id="RU363120"/>
    </source>
</evidence>
<comment type="similarity">
    <text evidence="1 4">Belongs to the endosulfine family.</text>
</comment>
<dbReference type="Pfam" id="PF04667">
    <property type="entry name" value="Endosulfine"/>
    <property type="match status" value="1"/>
</dbReference>
<accession>A0AAV2T379</accession>
<keyword evidence="2 4" id="KW-0498">Mitosis</keyword>
<evidence type="ECO:0000256" key="2">
    <source>
        <dbReference type="ARBA" id="ARBA00022776"/>
    </source>
</evidence>
<name>A0AAV2T379_CALDB</name>